<evidence type="ECO:0000256" key="4">
    <source>
        <dbReference type="ARBA" id="ARBA00023163"/>
    </source>
</evidence>
<accession>A0AAV9RAC4</accession>
<keyword evidence="5" id="KW-0539">Nucleus</keyword>
<feature type="domain" description="GATA-type" evidence="7">
    <location>
        <begin position="512"/>
        <end position="548"/>
    </location>
</feature>
<dbReference type="GO" id="GO:0043565">
    <property type="term" value="F:sequence-specific DNA binding"/>
    <property type="evidence" value="ECO:0007669"/>
    <property type="project" value="InterPro"/>
</dbReference>
<evidence type="ECO:0000313" key="10">
    <source>
        <dbReference type="Proteomes" id="UP001311232"/>
    </source>
</evidence>
<dbReference type="InterPro" id="IPR032346">
    <property type="entry name" value="P66_CC"/>
</dbReference>
<gene>
    <name evidence="9" type="ORF">CRENBAI_014269</name>
</gene>
<dbReference type="Gene3D" id="6.10.250.1650">
    <property type="match status" value="1"/>
</dbReference>
<dbReference type="GO" id="GO:0000122">
    <property type="term" value="P:negative regulation of transcription by RNA polymerase II"/>
    <property type="evidence" value="ECO:0007669"/>
    <property type="project" value="InterPro"/>
</dbReference>
<feature type="region of interest" description="Disordered" evidence="6">
    <location>
        <begin position="182"/>
        <end position="203"/>
    </location>
</feature>
<comment type="caution">
    <text evidence="9">The sequence shown here is derived from an EMBL/GenBank/DDBJ whole genome shotgun (WGS) entry which is preliminary data.</text>
</comment>
<evidence type="ECO:0000313" key="9">
    <source>
        <dbReference type="EMBL" id="KAK5605297.1"/>
    </source>
</evidence>
<evidence type="ECO:0000256" key="1">
    <source>
        <dbReference type="ARBA" id="ARBA00004123"/>
    </source>
</evidence>
<feature type="compositionally biased region" description="Basic and acidic residues" evidence="6">
    <location>
        <begin position="52"/>
        <end position="61"/>
    </location>
</feature>
<evidence type="ECO:0000256" key="6">
    <source>
        <dbReference type="SAM" id="MobiDB-lite"/>
    </source>
</evidence>
<feature type="compositionally biased region" description="Low complexity" evidence="6">
    <location>
        <begin position="704"/>
        <end position="713"/>
    </location>
</feature>
<dbReference type="InterPro" id="IPR000679">
    <property type="entry name" value="Znf_GATA"/>
</dbReference>
<dbReference type="EMBL" id="JAHHUM010002308">
    <property type="protein sequence ID" value="KAK5605297.1"/>
    <property type="molecule type" value="Genomic_DNA"/>
</dbReference>
<feature type="region of interest" description="Disordered" evidence="6">
    <location>
        <begin position="268"/>
        <end position="330"/>
    </location>
</feature>
<name>A0AAV9RAC4_9TELE</name>
<feature type="region of interest" description="Disordered" evidence="6">
    <location>
        <begin position="356"/>
        <end position="388"/>
    </location>
</feature>
<keyword evidence="10" id="KW-1185">Reference proteome</keyword>
<feature type="compositionally biased region" description="Polar residues" evidence="6">
    <location>
        <begin position="294"/>
        <end position="312"/>
    </location>
</feature>
<keyword evidence="2" id="KW-0805">Transcription regulation</keyword>
<dbReference type="Pfam" id="PF16563">
    <property type="entry name" value="P66_CC"/>
    <property type="match status" value="1"/>
</dbReference>
<keyword evidence="3" id="KW-0175">Coiled coil</keyword>
<organism evidence="9 10">
    <name type="scientific">Crenichthys baileyi</name>
    <name type="common">White River springfish</name>
    <dbReference type="NCBI Taxonomy" id="28760"/>
    <lineage>
        <taxon>Eukaryota</taxon>
        <taxon>Metazoa</taxon>
        <taxon>Chordata</taxon>
        <taxon>Craniata</taxon>
        <taxon>Vertebrata</taxon>
        <taxon>Euteleostomi</taxon>
        <taxon>Actinopterygii</taxon>
        <taxon>Neopterygii</taxon>
        <taxon>Teleostei</taxon>
        <taxon>Neoteleostei</taxon>
        <taxon>Acanthomorphata</taxon>
        <taxon>Ovalentaria</taxon>
        <taxon>Atherinomorphae</taxon>
        <taxon>Cyprinodontiformes</taxon>
        <taxon>Goodeidae</taxon>
        <taxon>Crenichthys</taxon>
    </lineage>
</organism>
<evidence type="ECO:0000259" key="7">
    <source>
        <dbReference type="Pfam" id="PF00320"/>
    </source>
</evidence>
<evidence type="ECO:0000256" key="2">
    <source>
        <dbReference type="ARBA" id="ARBA00023015"/>
    </source>
</evidence>
<feature type="compositionally biased region" description="Basic and acidic residues" evidence="6">
    <location>
        <begin position="137"/>
        <end position="157"/>
    </location>
</feature>
<dbReference type="PANTHER" id="PTHR13455">
    <property type="entry name" value="TRANSCRIPTIONAL REPRESSOR P66-RELATED"/>
    <property type="match status" value="1"/>
</dbReference>
<comment type="subcellular location">
    <subcellularLocation>
        <location evidence="1">Nucleus</location>
    </subcellularLocation>
</comment>
<dbReference type="Pfam" id="PF00320">
    <property type="entry name" value="GATA"/>
    <property type="match status" value="1"/>
</dbReference>
<sequence length="767" mass="82499">MEQQQQTQGMIQDLKTLPGGMSEEAVRQTRSQKRALEREAPPQTVDLSNADNESKKPKLDPSEPVSGTQTKPKPDLLLAEDAQSRTRPGLDPETEPEQSRLPLPLALPPTSQLVKDDRDRTQRHQTVESDSDNQIHCNDRAKIEPAMDPRSRLRQTESKTSGGILAAGEVKATIKVEVQTEQPVDMSTTKGIKREKRPPSPEDDDVIILSDNESPSPPMNGLSHFKELDMDLLMKSSPAERERIIKQLKEELRLEEAKLVLLKKLRQSQIQRDTQQKPSGLSGSSAPPPLIRGTVTSNKGSQQILTGRSSGTVIPPPLVRGGQQVSSKHGSQIIMPPLVRGAQPISVSPQQIHALRQQQQQQQLAATGGSGSGPPPLLLGPRNSSNTAQRGMVQSGLIRIGNSSNALASPSGVKASSLGSGGVSVVGVNDSPASRQAAAKLALRKQLEKTLLEIPPPKPPAPEFNFLPSAANNEFIYLVGLEEVVQNLLDTIHRGKTGVPLSKQVARDPFICTQCNTDFTCRWRQDKAKGGAMLCEDCMSSNQKKALKAEHTNRLKAAFVKALQQEQEIEQRIIQQASSPVSHSTSSSASSAASSLKVEQLVSQQLKAQARVSNIQHHHQVSRGANILHHHSIKQSSQGHLSHGVSSVGVRGVPHSFSSSSQLQSAVAAAALVSRPGKHAHVSHRSVQSSKVSSSGIGGGRNVSGGSASSAAWKKQSSSNSGVTMAYVNPSLTGHKTSATVDARQREYLLDMIPSRSSISQTANTWK</sequence>
<protein>
    <submittedName>
        <fullName evidence="9">Uncharacterized protein</fullName>
    </submittedName>
</protein>
<evidence type="ECO:0000259" key="8">
    <source>
        <dbReference type="Pfam" id="PF16563"/>
    </source>
</evidence>
<dbReference type="AlphaFoldDB" id="A0AAV9RAC4"/>
<evidence type="ECO:0000256" key="5">
    <source>
        <dbReference type="ARBA" id="ARBA00023242"/>
    </source>
</evidence>
<evidence type="ECO:0000256" key="3">
    <source>
        <dbReference type="ARBA" id="ARBA00023054"/>
    </source>
</evidence>
<dbReference type="PANTHER" id="PTHR13455:SF3">
    <property type="entry name" value="TRANSCRIPTIONAL REPRESSOR P66-ALPHA"/>
    <property type="match status" value="1"/>
</dbReference>
<feature type="domain" description="Transcriptional repressor p66 coiled-coil MBD2-interaction" evidence="8">
    <location>
        <begin position="236"/>
        <end position="274"/>
    </location>
</feature>
<dbReference type="InterPro" id="IPR040386">
    <property type="entry name" value="P66"/>
</dbReference>
<feature type="compositionally biased region" description="Low complexity" evidence="6">
    <location>
        <begin position="685"/>
        <end position="695"/>
    </location>
</feature>
<reference evidence="9 10" key="1">
    <citation type="submission" date="2021-06" db="EMBL/GenBank/DDBJ databases">
        <authorList>
            <person name="Palmer J.M."/>
        </authorList>
    </citation>
    <scope>NUCLEOTIDE SEQUENCE [LARGE SCALE GENOMIC DNA]</scope>
    <source>
        <strain evidence="9 10">MEX-2019</strain>
        <tissue evidence="9">Muscle</tissue>
    </source>
</reference>
<dbReference type="Proteomes" id="UP001311232">
    <property type="component" value="Unassembled WGS sequence"/>
</dbReference>
<feature type="compositionally biased region" description="Basic and acidic residues" evidence="6">
    <location>
        <begin position="114"/>
        <end position="127"/>
    </location>
</feature>
<feature type="compositionally biased region" description="Polar residues" evidence="6">
    <location>
        <begin position="268"/>
        <end position="277"/>
    </location>
</feature>
<feature type="region of interest" description="Disordered" evidence="6">
    <location>
        <begin position="1"/>
        <end position="164"/>
    </location>
</feature>
<keyword evidence="4" id="KW-0804">Transcription</keyword>
<dbReference type="GO" id="GO:0016581">
    <property type="term" value="C:NuRD complex"/>
    <property type="evidence" value="ECO:0007669"/>
    <property type="project" value="TreeGrafter"/>
</dbReference>
<feature type="region of interest" description="Disordered" evidence="6">
    <location>
        <begin position="679"/>
        <end position="713"/>
    </location>
</feature>
<proteinExistence type="predicted"/>